<keyword evidence="2" id="KW-1185">Reference proteome</keyword>
<proteinExistence type="predicted"/>
<evidence type="ECO:0000313" key="1">
    <source>
        <dbReference type="EMBL" id="KAG4306382.1"/>
    </source>
</evidence>
<evidence type="ECO:0000313" key="2">
    <source>
        <dbReference type="Proteomes" id="UP000768646"/>
    </source>
</evidence>
<organism evidence="1 2">
    <name type="scientific">Pneumocystis oryctolagi</name>
    <dbReference type="NCBI Taxonomy" id="42067"/>
    <lineage>
        <taxon>Eukaryota</taxon>
        <taxon>Fungi</taxon>
        <taxon>Dikarya</taxon>
        <taxon>Ascomycota</taxon>
        <taxon>Taphrinomycotina</taxon>
        <taxon>Pneumocystomycetes</taxon>
        <taxon>Pneumocystaceae</taxon>
        <taxon>Pneumocystis</taxon>
    </lineage>
</organism>
<comment type="caution">
    <text evidence="1">The sequence shown here is derived from an EMBL/GenBank/DDBJ whole genome shotgun (WGS) entry which is preliminary data.</text>
</comment>
<name>A0ACB7CGN1_9ASCO</name>
<dbReference type="EMBL" id="JABTEG010000001">
    <property type="protein sequence ID" value="KAG4306382.1"/>
    <property type="molecule type" value="Genomic_DNA"/>
</dbReference>
<accession>A0ACB7CGN1</accession>
<gene>
    <name evidence="1" type="ORF">PORY_000370</name>
</gene>
<protein>
    <submittedName>
        <fullName evidence="1">Uncharacterized protein</fullName>
    </submittedName>
</protein>
<dbReference type="Proteomes" id="UP000768646">
    <property type="component" value="Unassembled WGS sequence"/>
</dbReference>
<reference evidence="1 2" key="1">
    <citation type="journal article" date="2021" name="Commun. Biol.">
        <title>Genomic insights into the host specific adaptation of the Pneumocystis genus.</title>
        <authorList>
            <person name="Cisse O.H."/>
            <person name="Ma L."/>
            <person name="Dekker J.P."/>
            <person name="Khil P.P."/>
            <person name="Youn J.-H."/>
            <person name="Brenchley J.M."/>
            <person name="Blair R."/>
            <person name="Pahar B."/>
            <person name="Chabe M."/>
            <person name="Van Rompay K.K.A."/>
            <person name="Keesler R."/>
            <person name="Sukura A."/>
            <person name="Hirsch V."/>
            <person name="Kutty G."/>
            <person name="Liu Y."/>
            <person name="Peng L."/>
            <person name="Chen J."/>
            <person name="Song J."/>
            <person name="Weissenbacher-Lang C."/>
            <person name="Xu J."/>
            <person name="Upham N.S."/>
            <person name="Stajich J.E."/>
            <person name="Cuomo C.A."/>
            <person name="Cushion M.T."/>
            <person name="Kovacs J.A."/>
        </authorList>
    </citation>
    <scope>NUCLEOTIDE SEQUENCE [LARGE SCALE GENOMIC DNA]</scope>
    <source>
        <strain evidence="1 2">RABM</strain>
    </source>
</reference>
<sequence>MASKPPSKVVFVGNIPYDVSEEQLKDIFRQIGPINRFRLVFDKETNKPKGYGFCEYPDIATASAAVRNLNNHDINGRQLRVDFAESDPAQDNNRRQQQPAVQHEEPPPSQNKLEILPPLPQGTVPQPGVSVIDAISRTLSMLPPLQLLDIISQLKTLVHINPEQAHALLLQSPQLSYAVFQAMLMMNLVEASVLQRVVASTGLPQSSQPSNTTSYAQPQQSISDQQRAAIYAQVMSLTDAQINTLPVDTRNQILLLKQQIAMGVV</sequence>